<comment type="caution">
    <text evidence="1">The sequence shown here is derived from an EMBL/GenBank/DDBJ whole genome shotgun (WGS) entry which is preliminary data.</text>
</comment>
<dbReference type="Proteomes" id="UP001212263">
    <property type="component" value="Unassembled WGS sequence"/>
</dbReference>
<sequence length="162" mass="18356">MIEIMHNLFIGSQSDYENIVKYESGWYVIHACKEPYHRQALGYSGRAVSKDHPEYLMAERENRLILNLVDVADPAYIAKIIIDKAIGCIAGHINEMKVLVHCNQGASRSATIGLLYLHSVGEINTDDFEQAEAQYAARYPLYMPANGMRLFAKSHWEDYAGM</sequence>
<dbReference type="SUPFAM" id="SSF52799">
    <property type="entry name" value="(Phosphotyrosine protein) phosphatases II"/>
    <property type="match status" value="1"/>
</dbReference>
<protein>
    <submittedName>
        <fullName evidence="1">Dual specificity protein phosphatase family protein</fullName>
    </submittedName>
</protein>
<dbReference type="InterPro" id="IPR029021">
    <property type="entry name" value="Prot-tyrosine_phosphatase-like"/>
</dbReference>
<gene>
    <name evidence="1" type="ORF">PN645_06470</name>
</gene>
<dbReference type="AlphaFoldDB" id="A0AAW6FHP1"/>
<dbReference type="EMBL" id="JAQMRD010000006">
    <property type="protein sequence ID" value="MDB9222651.1"/>
    <property type="molecule type" value="Genomic_DNA"/>
</dbReference>
<evidence type="ECO:0000313" key="1">
    <source>
        <dbReference type="EMBL" id="MDB9222651.1"/>
    </source>
</evidence>
<dbReference type="InterPro" id="IPR016130">
    <property type="entry name" value="Tyr_Pase_AS"/>
</dbReference>
<proteinExistence type="predicted"/>
<dbReference type="PROSITE" id="PS00383">
    <property type="entry name" value="TYR_PHOSPHATASE_1"/>
    <property type="match status" value="1"/>
</dbReference>
<name>A0AAW6FHP1_9BACT</name>
<organism evidence="1 2">
    <name type="scientific">Odoribacter splanchnicus</name>
    <dbReference type="NCBI Taxonomy" id="28118"/>
    <lineage>
        <taxon>Bacteria</taxon>
        <taxon>Pseudomonadati</taxon>
        <taxon>Bacteroidota</taxon>
        <taxon>Bacteroidia</taxon>
        <taxon>Bacteroidales</taxon>
        <taxon>Odoribacteraceae</taxon>
        <taxon>Odoribacter</taxon>
    </lineage>
</organism>
<dbReference type="Gene3D" id="3.90.190.10">
    <property type="entry name" value="Protein tyrosine phosphatase superfamily"/>
    <property type="match status" value="1"/>
</dbReference>
<reference evidence="1" key="1">
    <citation type="submission" date="2023-01" db="EMBL/GenBank/DDBJ databases">
        <title>Human gut microbiome strain richness.</title>
        <authorList>
            <person name="Chen-Liaw A."/>
        </authorList>
    </citation>
    <scope>NUCLEOTIDE SEQUENCE</scope>
    <source>
        <strain evidence="1">RTP21484st1_B7_RTP21484_190118</strain>
    </source>
</reference>
<dbReference type="RefSeq" id="WP_046405678.1">
    <property type="nucleotide sequence ID" value="NZ_JAQMRB010000009.1"/>
</dbReference>
<accession>A0AAW6FHP1</accession>
<evidence type="ECO:0000313" key="2">
    <source>
        <dbReference type="Proteomes" id="UP001212263"/>
    </source>
</evidence>